<reference evidence="2 3" key="1">
    <citation type="journal article" date="2021" name="Sci. Rep.">
        <title>The distribution of antibiotic resistance genes in chicken gut microbiota commensals.</title>
        <authorList>
            <person name="Juricova H."/>
            <person name="Matiasovicova J."/>
            <person name="Kubasova T."/>
            <person name="Cejkova D."/>
            <person name="Rychlik I."/>
        </authorList>
    </citation>
    <scope>NUCLEOTIDE SEQUENCE [LARGE SCALE GENOMIC DNA]</scope>
    <source>
        <strain evidence="2 3">An801</strain>
    </source>
</reference>
<evidence type="ECO:0000313" key="3">
    <source>
        <dbReference type="Proteomes" id="UP000703295"/>
    </source>
</evidence>
<proteinExistence type="predicted"/>
<feature type="transmembrane region" description="Helical" evidence="1">
    <location>
        <begin position="120"/>
        <end position="140"/>
    </location>
</feature>
<accession>A0ABS2ESX0</accession>
<name>A0ABS2ESX0_9BACE</name>
<keyword evidence="1" id="KW-0472">Membrane</keyword>
<feature type="transmembrane region" description="Helical" evidence="1">
    <location>
        <begin position="66"/>
        <end position="85"/>
    </location>
</feature>
<organism evidence="2 3">
    <name type="scientific">Bacteroides mediterraneensis</name>
    <dbReference type="NCBI Taxonomy" id="1841856"/>
    <lineage>
        <taxon>Bacteria</taxon>
        <taxon>Pseudomonadati</taxon>
        <taxon>Bacteroidota</taxon>
        <taxon>Bacteroidia</taxon>
        <taxon>Bacteroidales</taxon>
        <taxon>Bacteroidaceae</taxon>
        <taxon>Bacteroides</taxon>
    </lineage>
</organism>
<sequence>MKSLNYALVGSLCALILGILLVTWPDVAVNYLVITIGVLFLLPGLIGLISYLAILNRRKTEAPRPVFPIVALGSTFFGIWLIIMPSFFVGVLMYVLGVLLVLGGISQLANLIAARSFMPVPFGVYVVPVLVLAAGITVLFNPFETAEIPFIVLGVSFIVYALMDLFRLIRFRRKKSQIEDIFPIEEIKD</sequence>
<keyword evidence="1" id="KW-1133">Transmembrane helix</keyword>
<dbReference type="InterPro" id="IPR005325">
    <property type="entry name" value="DUF308_memb"/>
</dbReference>
<dbReference type="EMBL" id="JACJJW010000005">
    <property type="protein sequence ID" value="MBM6757771.1"/>
    <property type="molecule type" value="Genomic_DNA"/>
</dbReference>
<dbReference type="Pfam" id="PF03729">
    <property type="entry name" value="DUF308"/>
    <property type="match status" value="2"/>
</dbReference>
<feature type="transmembrane region" description="Helical" evidence="1">
    <location>
        <begin position="91"/>
        <end position="113"/>
    </location>
</feature>
<dbReference type="Proteomes" id="UP000703295">
    <property type="component" value="Unassembled WGS sequence"/>
</dbReference>
<gene>
    <name evidence="2" type="ORF">H6A31_03545</name>
</gene>
<dbReference type="PANTHER" id="PTHR34989">
    <property type="entry name" value="PROTEIN HDED"/>
    <property type="match status" value="1"/>
</dbReference>
<evidence type="ECO:0000313" key="2">
    <source>
        <dbReference type="EMBL" id="MBM6757771.1"/>
    </source>
</evidence>
<protein>
    <submittedName>
        <fullName evidence="2">DUF308 domain-containing protein</fullName>
    </submittedName>
</protein>
<evidence type="ECO:0000256" key="1">
    <source>
        <dbReference type="SAM" id="Phobius"/>
    </source>
</evidence>
<dbReference type="RefSeq" id="WP_204474809.1">
    <property type="nucleotide sequence ID" value="NZ_JACJJW010000005.1"/>
</dbReference>
<keyword evidence="1" id="KW-0812">Transmembrane</keyword>
<feature type="transmembrane region" description="Helical" evidence="1">
    <location>
        <begin position="31"/>
        <end position="54"/>
    </location>
</feature>
<dbReference type="InterPro" id="IPR052712">
    <property type="entry name" value="Acid_resist_chaperone_HdeD"/>
</dbReference>
<dbReference type="PANTHER" id="PTHR34989:SF1">
    <property type="entry name" value="PROTEIN HDED"/>
    <property type="match status" value="1"/>
</dbReference>
<feature type="transmembrane region" description="Helical" evidence="1">
    <location>
        <begin position="7"/>
        <end position="25"/>
    </location>
</feature>
<comment type="caution">
    <text evidence="2">The sequence shown here is derived from an EMBL/GenBank/DDBJ whole genome shotgun (WGS) entry which is preliminary data.</text>
</comment>
<feature type="transmembrane region" description="Helical" evidence="1">
    <location>
        <begin position="146"/>
        <end position="166"/>
    </location>
</feature>
<keyword evidence="3" id="KW-1185">Reference proteome</keyword>